<evidence type="ECO:0000256" key="2">
    <source>
        <dbReference type="ARBA" id="ARBA00022490"/>
    </source>
</evidence>
<dbReference type="GO" id="GO:0005737">
    <property type="term" value="C:cytoplasm"/>
    <property type="evidence" value="ECO:0007669"/>
    <property type="project" value="UniProtKB-SubCell"/>
</dbReference>
<gene>
    <name evidence="5" type="ORF">CERSUDRAFT_114363</name>
</gene>
<feature type="region of interest" description="Disordered" evidence="3">
    <location>
        <begin position="1049"/>
        <end position="1075"/>
    </location>
</feature>
<dbReference type="Pfam" id="PF04050">
    <property type="entry name" value="Upf2"/>
    <property type="match status" value="1"/>
</dbReference>
<sequence>MDAAPNGLAPPKVDEELARREKRAQLKELNVKPAGNETSKSLDSSLKRHTAFIKRIKQSVGSENHDQLTKDIESLSLEKYVDELAGAVLEGVTRCKTEKDVWSAVEIISALHRRFPKAFTPSLLSSLSAAIAAPPRAALAALSSEQREKEDSSRISRQRPVLRVCAELALVGIIKDAPGRSGGEWVMKAIRDLLSNDSTLSSLPLLTTFLKSYARPYLGLVPPATSKQITSGEAESLSEAVTNAANSSTSNGAFPPLFSEEEELVEKDIRDRFKRMCEGYFESVARKLVQEHNRLQEQDRRNHEAYIRSGEIFEDRQQAYEKMTKNYEKLLASCQTLSELLYLPMPALKTASQKSESIQIGANSGSSLLGNESYDMVGGKWEDEEERRFFEEIPDLKDYVPRSVLGIGEESTEVSEEDAKEKEKVEKERVQEEVRKLEEELEGLKINEIQGEGARAKAAVNGNASDTDGDELDTAGDEDVPTPTPGSPKATPPGSPQLAPQGPSQLLTALLVRLPDATNRSMIDQAAVDFAFLNSKAARKRLVKFMSQVPKSRTDLLPHYSRFIAILNRYMLDVGSEIVAMLDEEFRYLQRKKNVVKELAEVRTKNTAFISNLTKFGVVPPHVILHMYKVCLDDFSGTNVENLAQLLEGCGRFLLRSEETHEPFSKMLDLMRRKQSMQHFDQRQLLLLENAYYQCNPPERTARQEKERTPMELFIRHLIYDVLTKKTIDKVLKLLRKLDWNDPIVIKNLHKVFTKPWKVKYGNIALLAMLTYDLQRYHPAFAIAVVDQVLEDIRRGLEQNVYSINQQRVATMRYLGELYIYRLISSSIVFDTLWTLVTFGHPDGRPLPGQPCPMDMPDDFFRIRLVCVLLDTCGMCFDRGTQQKKLDNFLTFFQLYVHCKVPLPMDVEFMLSDSLEAVRPNMARFKTFEEVAVVVDDMINSALQNAGIVTGDDTADDSGEESGDDGERPQDVDEEDDDVAQSDQVPDERAPSPEAVVLKSGQESIGPSEEDDAEFAKELAKLVIDTSAESRKVDKKTALALWESAVPPPVLRKKKNEENDEDSDAGTTSNSQPGVMNFTLFTKRGNKQQARQIAIPAESALAVQTRTAQMQDKVEQQHLKRLVLNYEQREEEEELRGRAVAMGLSRYALLASIWPHCLILKACCSLRYLFLAQPSP</sequence>
<dbReference type="AlphaFoldDB" id="M2RFY8"/>
<proteinExistence type="predicted"/>
<dbReference type="HOGENOM" id="CLU_002633_1_1_1"/>
<dbReference type="InterPro" id="IPR007193">
    <property type="entry name" value="Upf2/Nmd2_C"/>
</dbReference>
<feature type="compositionally biased region" description="Basic and acidic residues" evidence="3">
    <location>
        <begin position="417"/>
        <end position="427"/>
    </location>
</feature>
<dbReference type="PANTHER" id="PTHR12839:SF7">
    <property type="entry name" value="REGULATOR OF NONSENSE TRANSCRIPTS 2"/>
    <property type="match status" value="1"/>
</dbReference>
<keyword evidence="6" id="KW-1185">Reference proteome</keyword>
<evidence type="ECO:0000313" key="5">
    <source>
        <dbReference type="EMBL" id="EMD37736.1"/>
    </source>
</evidence>
<keyword evidence="2" id="KW-0963">Cytoplasm</keyword>
<dbReference type="Pfam" id="PF02854">
    <property type="entry name" value="MIF4G"/>
    <property type="match status" value="2"/>
</dbReference>
<evidence type="ECO:0000313" key="6">
    <source>
        <dbReference type="Proteomes" id="UP000016930"/>
    </source>
</evidence>
<dbReference type="Proteomes" id="UP000016930">
    <property type="component" value="Unassembled WGS sequence"/>
</dbReference>
<feature type="domain" description="MIF4G" evidence="4">
    <location>
        <begin position="713"/>
        <end position="921"/>
    </location>
</feature>
<organism evidence="5 6">
    <name type="scientific">Ceriporiopsis subvermispora (strain B)</name>
    <name type="common">White-rot fungus</name>
    <name type="synonym">Gelatoporia subvermispora</name>
    <dbReference type="NCBI Taxonomy" id="914234"/>
    <lineage>
        <taxon>Eukaryota</taxon>
        <taxon>Fungi</taxon>
        <taxon>Dikarya</taxon>
        <taxon>Basidiomycota</taxon>
        <taxon>Agaricomycotina</taxon>
        <taxon>Agaricomycetes</taxon>
        <taxon>Polyporales</taxon>
        <taxon>Gelatoporiaceae</taxon>
        <taxon>Gelatoporia</taxon>
    </lineage>
</organism>
<feature type="compositionally biased region" description="Polar residues" evidence="3">
    <location>
        <begin position="1065"/>
        <end position="1074"/>
    </location>
</feature>
<evidence type="ECO:0000259" key="4">
    <source>
        <dbReference type="SMART" id="SM00543"/>
    </source>
</evidence>
<comment type="subcellular location">
    <subcellularLocation>
        <location evidence="1">Cytoplasm</location>
    </subcellularLocation>
</comment>
<reference evidence="5 6" key="1">
    <citation type="journal article" date="2012" name="Proc. Natl. Acad. Sci. U.S.A.">
        <title>Comparative genomics of Ceriporiopsis subvermispora and Phanerochaete chrysosporium provide insight into selective ligninolysis.</title>
        <authorList>
            <person name="Fernandez-Fueyo E."/>
            <person name="Ruiz-Duenas F.J."/>
            <person name="Ferreira P."/>
            <person name="Floudas D."/>
            <person name="Hibbett D.S."/>
            <person name="Canessa P."/>
            <person name="Larrondo L.F."/>
            <person name="James T.Y."/>
            <person name="Seelenfreund D."/>
            <person name="Lobos S."/>
            <person name="Polanco R."/>
            <person name="Tello M."/>
            <person name="Honda Y."/>
            <person name="Watanabe T."/>
            <person name="Watanabe T."/>
            <person name="Ryu J.S."/>
            <person name="Kubicek C.P."/>
            <person name="Schmoll M."/>
            <person name="Gaskell J."/>
            <person name="Hammel K.E."/>
            <person name="St John F.J."/>
            <person name="Vanden Wymelenberg A."/>
            <person name="Sabat G."/>
            <person name="Splinter BonDurant S."/>
            <person name="Syed K."/>
            <person name="Yadav J.S."/>
            <person name="Doddapaneni H."/>
            <person name="Subramanian V."/>
            <person name="Lavin J.L."/>
            <person name="Oguiza J.A."/>
            <person name="Perez G."/>
            <person name="Pisabarro A.G."/>
            <person name="Ramirez L."/>
            <person name="Santoyo F."/>
            <person name="Master E."/>
            <person name="Coutinho P.M."/>
            <person name="Henrissat B."/>
            <person name="Lombard V."/>
            <person name="Magnuson J.K."/>
            <person name="Kuees U."/>
            <person name="Hori C."/>
            <person name="Igarashi K."/>
            <person name="Samejima M."/>
            <person name="Held B.W."/>
            <person name="Barry K.W."/>
            <person name="LaButti K.M."/>
            <person name="Lapidus A."/>
            <person name="Lindquist E.A."/>
            <person name="Lucas S.M."/>
            <person name="Riley R."/>
            <person name="Salamov A.A."/>
            <person name="Hoffmeister D."/>
            <person name="Schwenk D."/>
            <person name="Hadar Y."/>
            <person name="Yarden O."/>
            <person name="de Vries R.P."/>
            <person name="Wiebenga A."/>
            <person name="Stenlid J."/>
            <person name="Eastwood D."/>
            <person name="Grigoriev I.V."/>
            <person name="Berka R.M."/>
            <person name="Blanchette R.A."/>
            <person name="Kersten P."/>
            <person name="Martinez A.T."/>
            <person name="Vicuna R."/>
            <person name="Cullen D."/>
        </authorList>
    </citation>
    <scope>NUCLEOTIDE SEQUENCE [LARGE SCALE GENOMIC DNA]</scope>
    <source>
        <strain evidence="5 6">B</strain>
    </source>
</reference>
<feature type="region of interest" description="Disordered" evidence="3">
    <location>
        <begin position="453"/>
        <end position="502"/>
    </location>
</feature>
<dbReference type="EMBL" id="KB445796">
    <property type="protein sequence ID" value="EMD37736.1"/>
    <property type="molecule type" value="Genomic_DNA"/>
</dbReference>
<evidence type="ECO:0000256" key="1">
    <source>
        <dbReference type="ARBA" id="ARBA00004496"/>
    </source>
</evidence>
<name>M2RFY8_CERS8</name>
<feature type="region of interest" description="Disordered" evidence="3">
    <location>
        <begin position="408"/>
        <end position="427"/>
    </location>
</feature>
<feature type="domain" description="MIF4G" evidence="4">
    <location>
        <begin position="504"/>
        <end position="698"/>
    </location>
</feature>
<dbReference type="OrthoDB" id="27832at2759"/>
<feature type="region of interest" description="Disordered" evidence="3">
    <location>
        <begin position="947"/>
        <end position="1013"/>
    </location>
</feature>
<evidence type="ECO:0000256" key="3">
    <source>
        <dbReference type="SAM" id="MobiDB-lite"/>
    </source>
</evidence>
<dbReference type="InterPro" id="IPR003890">
    <property type="entry name" value="MIF4G-like_typ-3"/>
</dbReference>
<accession>M2RFY8</accession>
<dbReference type="InterPro" id="IPR039762">
    <property type="entry name" value="Nmd2/UPF2"/>
</dbReference>
<dbReference type="STRING" id="914234.M2RFY8"/>
<dbReference type="PANTHER" id="PTHR12839">
    <property type="entry name" value="NONSENSE-MEDIATED MRNA DECAY PROTEIN 2 UP-FRAMESHIFT SUPPRESSOR 2"/>
    <property type="match status" value="1"/>
</dbReference>
<dbReference type="Gene3D" id="1.25.40.180">
    <property type="match status" value="3"/>
</dbReference>
<dbReference type="FunFam" id="1.25.40.180:FF:000037">
    <property type="entry name" value="Nonsense-mediated mRNA decay factor (Upf2)"/>
    <property type="match status" value="1"/>
</dbReference>
<feature type="compositionally biased region" description="Pro residues" evidence="3">
    <location>
        <begin position="482"/>
        <end position="495"/>
    </location>
</feature>
<dbReference type="SMART" id="SM00543">
    <property type="entry name" value="MIF4G"/>
    <property type="match status" value="3"/>
</dbReference>
<feature type="domain" description="MIF4G" evidence="4">
    <location>
        <begin position="46"/>
        <end position="275"/>
    </location>
</feature>
<dbReference type="SUPFAM" id="SSF48371">
    <property type="entry name" value="ARM repeat"/>
    <property type="match status" value="2"/>
</dbReference>
<dbReference type="GO" id="GO:0035145">
    <property type="term" value="C:exon-exon junction complex"/>
    <property type="evidence" value="ECO:0007669"/>
    <property type="project" value="TreeGrafter"/>
</dbReference>
<protein>
    <recommendedName>
        <fullName evidence="4">MIF4G domain-containing protein</fullName>
    </recommendedName>
</protein>
<dbReference type="GO" id="GO:0003723">
    <property type="term" value="F:RNA binding"/>
    <property type="evidence" value="ECO:0007669"/>
    <property type="project" value="InterPro"/>
</dbReference>
<dbReference type="Gene3D" id="4.10.80.160">
    <property type="match status" value="1"/>
</dbReference>
<feature type="compositionally biased region" description="Acidic residues" evidence="3">
    <location>
        <begin position="953"/>
        <end position="964"/>
    </location>
</feature>
<dbReference type="GO" id="GO:0000184">
    <property type="term" value="P:nuclear-transcribed mRNA catabolic process, nonsense-mediated decay"/>
    <property type="evidence" value="ECO:0007669"/>
    <property type="project" value="InterPro"/>
</dbReference>
<feature type="compositionally biased region" description="Acidic residues" evidence="3">
    <location>
        <begin position="467"/>
        <end position="480"/>
    </location>
</feature>
<dbReference type="InterPro" id="IPR016024">
    <property type="entry name" value="ARM-type_fold"/>
</dbReference>